<keyword evidence="6" id="KW-1185">Reference proteome</keyword>
<sequence>MRVAIAGAGDLARYFCEEFLKAGHQVTILTRSEKEYLKRPNVNQVITDYTLDSVSKAIADCEALISAVLDYSMGYKDLHLTLLEACQKSPKCKRFIPSEFAGDIKHYPHEPPFYADSHEPVREALRNQQDVEWTLVCAGWFMDYVVPPKNRHLKEIGETFPIDLSTNRAVIPGTGKEPVDITAVRDVARAVTALLEAPRWEPYTFVSGQKTCWLDVFEVMRARHPDMKPTFKSLEQLVEERNSPDKNVSGLAEYQIFSCTGPASLEAKEVDAQRTKYFKGIQIRTLVDFLEEYDQNPDAIL</sequence>
<dbReference type="InterPro" id="IPR008030">
    <property type="entry name" value="NmrA-like"/>
</dbReference>
<dbReference type="AlphaFoldDB" id="A0A0D2A9M9"/>
<reference evidence="5 6" key="1">
    <citation type="submission" date="2015-01" db="EMBL/GenBank/DDBJ databases">
        <title>The Genome Sequence of Exophiala oligosperma CBS72588.</title>
        <authorList>
            <consortium name="The Broad Institute Genomics Platform"/>
            <person name="Cuomo C."/>
            <person name="de Hoog S."/>
            <person name="Gorbushina A."/>
            <person name="Stielow B."/>
            <person name="Teixiera M."/>
            <person name="Abouelleil A."/>
            <person name="Chapman S.B."/>
            <person name="Priest M."/>
            <person name="Young S.K."/>
            <person name="Wortman J."/>
            <person name="Nusbaum C."/>
            <person name="Birren B."/>
        </authorList>
    </citation>
    <scope>NUCLEOTIDE SEQUENCE [LARGE SCALE GENOMIC DNA]</scope>
    <source>
        <strain evidence="5 6">CBS 72588</strain>
    </source>
</reference>
<keyword evidence="3" id="KW-0560">Oxidoreductase</keyword>
<dbReference type="Pfam" id="PF05368">
    <property type="entry name" value="NmrA"/>
    <property type="match status" value="1"/>
</dbReference>
<evidence type="ECO:0000256" key="1">
    <source>
        <dbReference type="ARBA" id="ARBA00005725"/>
    </source>
</evidence>
<dbReference type="EMBL" id="KN847346">
    <property type="protein sequence ID" value="KIW37021.1"/>
    <property type="molecule type" value="Genomic_DNA"/>
</dbReference>
<dbReference type="SUPFAM" id="SSF51735">
    <property type="entry name" value="NAD(P)-binding Rossmann-fold domains"/>
    <property type="match status" value="1"/>
</dbReference>
<evidence type="ECO:0000259" key="4">
    <source>
        <dbReference type="Pfam" id="PF05368"/>
    </source>
</evidence>
<dbReference type="VEuPathDB" id="FungiDB:PV06_10654"/>
<comment type="similarity">
    <text evidence="1">Belongs to the NmrA-type oxidoreductase family. Isoflavone reductase subfamily.</text>
</comment>
<dbReference type="GO" id="GO:0016491">
    <property type="term" value="F:oxidoreductase activity"/>
    <property type="evidence" value="ECO:0007669"/>
    <property type="project" value="UniProtKB-KW"/>
</dbReference>
<organism evidence="5 6">
    <name type="scientific">Exophiala oligosperma</name>
    <dbReference type="NCBI Taxonomy" id="215243"/>
    <lineage>
        <taxon>Eukaryota</taxon>
        <taxon>Fungi</taxon>
        <taxon>Dikarya</taxon>
        <taxon>Ascomycota</taxon>
        <taxon>Pezizomycotina</taxon>
        <taxon>Eurotiomycetes</taxon>
        <taxon>Chaetothyriomycetidae</taxon>
        <taxon>Chaetothyriales</taxon>
        <taxon>Herpotrichiellaceae</taxon>
        <taxon>Exophiala</taxon>
    </lineage>
</organism>
<dbReference type="InterPro" id="IPR051609">
    <property type="entry name" value="NmrA/Isoflavone_reductase-like"/>
</dbReference>
<dbReference type="RefSeq" id="XP_016257237.1">
    <property type="nucleotide sequence ID" value="XM_016412223.1"/>
</dbReference>
<dbReference type="PANTHER" id="PTHR47706">
    <property type="entry name" value="NMRA-LIKE FAMILY PROTEIN"/>
    <property type="match status" value="1"/>
</dbReference>
<dbReference type="HOGENOM" id="CLU_044876_5_0_1"/>
<dbReference type="Gene3D" id="3.40.50.720">
    <property type="entry name" value="NAD(P)-binding Rossmann-like Domain"/>
    <property type="match status" value="1"/>
</dbReference>
<evidence type="ECO:0000313" key="5">
    <source>
        <dbReference type="EMBL" id="KIW37021.1"/>
    </source>
</evidence>
<protein>
    <recommendedName>
        <fullName evidence="4">NmrA-like domain-containing protein</fullName>
    </recommendedName>
</protein>
<dbReference type="OrthoDB" id="419598at2759"/>
<evidence type="ECO:0000256" key="2">
    <source>
        <dbReference type="ARBA" id="ARBA00022857"/>
    </source>
</evidence>
<dbReference type="Proteomes" id="UP000053342">
    <property type="component" value="Unassembled WGS sequence"/>
</dbReference>
<proteinExistence type="inferred from homology"/>
<dbReference type="PANTHER" id="PTHR47706:SF4">
    <property type="entry name" value="NMRA-LIKE DOMAIN-CONTAINING PROTEIN"/>
    <property type="match status" value="1"/>
</dbReference>
<evidence type="ECO:0000256" key="3">
    <source>
        <dbReference type="ARBA" id="ARBA00023002"/>
    </source>
</evidence>
<dbReference type="InterPro" id="IPR036291">
    <property type="entry name" value="NAD(P)-bd_dom_sf"/>
</dbReference>
<evidence type="ECO:0000313" key="6">
    <source>
        <dbReference type="Proteomes" id="UP000053342"/>
    </source>
</evidence>
<feature type="domain" description="NmrA-like" evidence="4">
    <location>
        <begin position="5"/>
        <end position="199"/>
    </location>
</feature>
<accession>A0A0D2A9M9</accession>
<gene>
    <name evidence="5" type="ORF">PV06_10654</name>
</gene>
<name>A0A0D2A9M9_9EURO</name>
<dbReference type="GeneID" id="27362728"/>
<keyword evidence="2" id="KW-0521">NADP</keyword>